<sequence length="143" mass="16588">MSQQYVIFKLNDEYFGVNIAHVMEIIWPQKVFKVPDTPSHVEGLINVRGKVYALLNLKNKLNLPDNQIIDEETKMLIIMINSKTLAFMVDVVEEIISIEDEEIEPVSESVSSYYKKYLKGAAKIQDRFILLIDFEIILNETHK</sequence>
<dbReference type="InterPro" id="IPR002545">
    <property type="entry name" value="CheW-lke_dom"/>
</dbReference>
<name>W4V702_9FIRM</name>
<proteinExistence type="predicted"/>
<dbReference type="STRING" id="1294263.JCM21531_2052"/>
<dbReference type="Gene3D" id="2.30.30.40">
    <property type="entry name" value="SH3 Domains"/>
    <property type="match status" value="1"/>
</dbReference>
<dbReference type="Pfam" id="PF01584">
    <property type="entry name" value="CheW"/>
    <property type="match status" value="1"/>
</dbReference>
<reference evidence="2" key="1">
    <citation type="journal article" date="2014" name="Genome Announc.">
        <title>Draft Genome Sequence of Clostridium straminisolvens Strain JCM 21531T, Isolated from a Cellulose-Degrading Bacterial Community.</title>
        <authorList>
            <person name="Yuki M."/>
            <person name="Oshima K."/>
            <person name="Suda W."/>
            <person name="Sakamoto M."/>
            <person name="Kitamura K."/>
            <person name="Iida T."/>
            <person name="Hattori M."/>
            <person name="Ohkuma M."/>
        </authorList>
    </citation>
    <scope>NUCLEOTIDE SEQUENCE [LARGE SCALE GENOMIC DNA]</scope>
    <source>
        <strain evidence="2">JCM 21531</strain>
    </source>
</reference>
<dbReference type="PROSITE" id="PS50851">
    <property type="entry name" value="CHEW"/>
    <property type="match status" value="1"/>
</dbReference>
<evidence type="ECO:0000313" key="3">
    <source>
        <dbReference type="Proteomes" id="UP000019109"/>
    </source>
</evidence>
<dbReference type="PANTHER" id="PTHR22617:SF23">
    <property type="entry name" value="CHEMOTAXIS PROTEIN CHEW"/>
    <property type="match status" value="1"/>
</dbReference>
<dbReference type="SMART" id="SM00260">
    <property type="entry name" value="CheW"/>
    <property type="match status" value="1"/>
</dbReference>
<dbReference type="GO" id="GO:0006935">
    <property type="term" value="P:chemotaxis"/>
    <property type="evidence" value="ECO:0007669"/>
    <property type="project" value="InterPro"/>
</dbReference>
<dbReference type="OrthoDB" id="9794382at2"/>
<comment type="caution">
    <text evidence="2">The sequence shown here is derived from an EMBL/GenBank/DDBJ whole genome shotgun (WGS) entry which is preliminary data.</text>
</comment>
<keyword evidence="3" id="KW-1185">Reference proteome</keyword>
<dbReference type="InterPro" id="IPR036061">
    <property type="entry name" value="CheW-like_dom_sf"/>
</dbReference>
<dbReference type="InterPro" id="IPR039315">
    <property type="entry name" value="CheW"/>
</dbReference>
<dbReference type="GO" id="GO:0007165">
    <property type="term" value="P:signal transduction"/>
    <property type="evidence" value="ECO:0007669"/>
    <property type="project" value="InterPro"/>
</dbReference>
<dbReference type="RefSeq" id="WP_038288735.1">
    <property type="nucleotide sequence ID" value="NZ_BAVR01000021.1"/>
</dbReference>
<dbReference type="AlphaFoldDB" id="W4V702"/>
<dbReference type="EMBL" id="BAVR01000021">
    <property type="protein sequence ID" value="GAE88598.1"/>
    <property type="molecule type" value="Genomic_DNA"/>
</dbReference>
<feature type="domain" description="CheW-like" evidence="1">
    <location>
        <begin position="2"/>
        <end position="143"/>
    </location>
</feature>
<dbReference type="PANTHER" id="PTHR22617">
    <property type="entry name" value="CHEMOTAXIS SENSOR HISTIDINE KINASE-RELATED"/>
    <property type="match status" value="1"/>
</dbReference>
<protein>
    <submittedName>
        <fullName evidence="2">CheW protein</fullName>
    </submittedName>
</protein>
<evidence type="ECO:0000313" key="2">
    <source>
        <dbReference type="EMBL" id="GAE88598.1"/>
    </source>
</evidence>
<gene>
    <name evidence="2" type="ORF">JCM21531_2052</name>
</gene>
<dbReference type="Gene3D" id="2.40.50.180">
    <property type="entry name" value="CheA-289, Domain 4"/>
    <property type="match status" value="1"/>
</dbReference>
<dbReference type="SUPFAM" id="SSF50341">
    <property type="entry name" value="CheW-like"/>
    <property type="match status" value="1"/>
</dbReference>
<dbReference type="GO" id="GO:0005829">
    <property type="term" value="C:cytosol"/>
    <property type="evidence" value="ECO:0007669"/>
    <property type="project" value="TreeGrafter"/>
</dbReference>
<organism evidence="2 3">
    <name type="scientific">Acetivibrio straminisolvens JCM 21531</name>
    <dbReference type="NCBI Taxonomy" id="1294263"/>
    <lineage>
        <taxon>Bacteria</taxon>
        <taxon>Bacillati</taxon>
        <taxon>Bacillota</taxon>
        <taxon>Clostridia</taxon>
        <taxon>Eubacteriales</taxon>
        <taxon>Oscillospiraceae</taxon>
        <taxon>Acetivibrio</taxon>
    </lineage>
</organism>
<evidence type="ECO:0000259" key="1">
    <source>
        <dbReference type="PROSITE" id="PS50851"/>
    </source>
</evidence>
<dbReference type="Proteomes" id="UP000019109">
    <property type="component" value="Unassembled WGS sequence"/>
</dbReference>
<accession>W4V702</accession>